<evidence type="ECO:0000313" key="1">
    <source>
        <dbReference type="EMBL" id="SHI09838.1"/>
    </source>
</evidence>
<dbReference type="EMBL" id="FQXV01000008">
    <property type="protein sequence ID" value="SHI09838.1"/>
    <property type="molecule type" value="Genomic_DNA"/>
</dbReference>
<organism evidence="1 2">
    <name type="scientific">Sporobacter termitidis DSM 10068</name>
    <dbReference type="NCBI Taxonomy" id="1123282"/>
    <lineage>
        <taxon>Bacteria</taxon>
        <taxon>Bacillati</taxon>
        <taxon>Bacillota</taxon>
        <taxon>Clostridia</taxon>
        <taxon>Eubacteriales</taxon>
        <taxon>Oscillospiraceae</taxon>
        <taxon>Sporobacter</taxon>
    </lineage>
</organism>
<gene>
    <name evidence="1" type="ORF">SAMN02745823_02384</name>
</gene>
<accession>A0A1M5YDC1</accession>
<dbReference type="InterPro" id="IPR023213">
    <property type="entry name" value="CAT-like_dom_sf"/>
</dbReference>
<reference evidence="1 2" key="1">
    <citation type="submission" date="2016-11" db="EMBL/GenBank/DDBJ databases">
        <authorList>
            <person name="Jaros S."/>
            <person name="Januszkiewicz K."/>
            <person name="Wedrychowicz H."/>
        </authorList>
    </citation>
    <scope>NUCLEOTIDE SEQUENCE [LARGE SCALE GENOMIC DNA]</scope>
    <source>
        <strain evidence="1 2">DSM 10068</strain>
    </source>
</reference>
<dbReference type="RefSeq" id="WP_073079230.1">
    <property type="nucleotide sequence ID" value="NZ_FQXV01000008.1"/>
</dbReference>
<proteinExistence type="predicted"/>
<dbReference type="Proteomes" id="UP000183995">
    <property type="component" value="Unassembled WGS sequence"/>
</dbReference>
<sequence>MKAQKYVEWSRLDNASKIFPATWTLKDPKVFRIACELTEAVKPELLQKALDQTIDDIPVYKSVLRRGMFWYYMEKSDMRPEAHMESNTVCAPIYVGLRYNLLFRVSFFKNRINLEVFHALSDGAGALRFLQTLVHYYIILIGKGKFENTAAATDNASVSGLMDDSFGKHFIGQCGKRNRADVKDAKAYQIRGVRFDDNRMQLIEGSMSAKKVLDEAHKNDVTLTAYLASLFVYAIGKEMRARGRKYPVVLTVPVNLRQYYESVTVRNFFGFINISYRFDSDTEDLTTVIQGISERFKKALTVEQLDYQSNKYMSIERNLFARIVPLPIKDLVARLVVSKSVRHTTSIISNIGKITMPLEFAPYIRQFSVCTSAPRPQMTLCSYGDRLVVSISSPYRETDIQRNFFRVLSDYGIDIEISSSF</sequence>
<dbReference type="AlphaFoldDB" id="A0A1M5YDC1"/>
<dbReference type="Gene3D" id="3.30.559.10">
    <property type="entry name" value="Chloramphenicol acetyltransferase-like domain"/>
    <property type="match status" value="1"/>
</dbReference>
<evidence type="ECO:0000313" key="2">
    <source>
        <dbReference type="Proteomes" id="UP000183995"/>
    </source>
</evidence>
<name>A0A1M5YDC1_9FIRM</name>
<protein>
    <submittedName>
        <fullName evidence="1">Uncharacterized protein, contains a NRPS condensation (Elongation) domain</fullName>
    </submittedName>
</protein>
<keyword evidence="2" id="KW-1185">Reference proteome</keyword>
<dbReference type="STRING" id="1123282.SAMN02745823_02384"/>
<dbReference type="OrthoDB" id="4876345at2"/>
<dbReference type="Gene3D" id="3.30.559.30">
    <property type="entry name" value="Nonribosomal peptide synthetase, condensation domain"/>
    <property type="match status" value="1"/>
</dbReference>